<feature type="compositionally biased region" description="Low complexity" evidence="4">
    <location>
        <begin position="390"/>
        <end position="406"/>
    </location>
</feature>
<evidence type="ECO:0000259" key="6">
    <source>
        <dbReference type="PROSITE" id="PS51837"/>
    </source>
</evidence>
<dbReference type="GO" id="GO:0032484">
    <property type="term" value="P:Ral protein signal transduction"/>
    <property type="evidence" value="ECO:0007669"/>
    <property type="project" value="TreeGrafter"/>
</dbReference>
<evidence type="ECO:0000256" key="3">
    <source>
        <dbReference type="ARBA" id="ARBA00023134"/>
    </source>
</evidence>
<dbReference type="PROSITE" id="PS51420">
    <property type="entry name" value="RHO"/>
    <property type="match status" value="1"/>
</dbReference>
<dbReference type="SMART" id="SM00173">
    <property type="entry name" value="RAS"/>
    <property type="match status" value="1"/>
</dbReference>
<dbReference type="InterPro" id="IPR006629">
    <property type="entry name" value="LITAF"/>
</dbReference>
<dbReference type="InterPro" id="IPR001806">
    <property type="entry name" value="Small_GTPase"/>
</dbReference>
<feature type="region of interest" description="Disordered" evidence="4">
    <location>
        <begin position="635"/>
        <end position="666"/>
    </location>
</feature>
<evidence type="ECO:0000256" key="5">
    <source>
        <dbReference type="SAM" id="Phobius"/>
    </source>
</evidence>
<dbReference type="Gene3D" id="1.10.8.10">
    <property type="entry name" value="DNA helicase RuvA subunit, C-terminal domain"/>
    <property type="match status" value="1"/>
</dbReference>
<dbReference type="Proteomes" id="UP000887572">
    <property type="component" value="Unplaced"/>
</dbReference>
<organism evidence="7 8">
    <name type="scientific">Globodera rostochiensis</name>
    <name type="common">Golden nematode worm</name>
    <name type="synonym">Heterodera rostochiensis</name>
    <dbReference type="NCBI Taxonomy" id="31243"/>
    <lineage>
        <taxon>Eukaryota</taxon>
        <taxon>Metazoa</taxon>
        <taxon>Ecdysozoa</taxon>
        <taxon>Nematoda</taxon>
        <taxon>Chromadorea</taxon>
        <taxon>Rhabditida</taxon>
        <taxon>Tylenchina</taxon>
        <taxon>Tylenchomorpha</taxon>
        <taxon>Tylenchoidea</taxon>
        <taxon>Heteroderidae</taxon>
        <taxon>Heteroderinae</taxon>
        <taxon>Globodera</taxon>
    </lineage>
</organism>
<evidence type="ECO:0000256" key="2">
    <source>
        <dbReference type="ARBA" id="ARBA00022741"/>
    </source>
</evidence>
<feature type="region of interest" description="Disordered" evidence="4">
    <location>
        <begin position="1096"/>
        <end position="1121"/>
    </location>
</feature>
<evidence type="ECO:0000313" key="7">
    <source>
        <dbReference type="Proteomes" id="UP000887572"/>
    </source>
</evidence>
<accession>A0A914I9A1</accession>
<dbReference type="PANTHER" id="PTHR46152">
    <property type="entry name" value="NF-KAPPA-B INHIBITOR-INTERACTING RAS-LIKE PROTEIN"/>
    <property type="match status" value="1"/>
</dbReference>
<keyword evidence="7" id="KW-1185">Reference proteome</keyword>
<dbReference type="PROSITE" id="PS51837">
    <property type="entry name" value="LITAF"/>
    <property type="match status" value="1"/>
</dbReference>
<dbReference type="SUPFAM" id="SSF46934">
    <property type="entry name" value="UBA-like"/>
    <property type="match status" value="1"/>
</dbReference>
<keyword evidence="5" id="KW-0472">Membrane</keyword>
<dbReference type="PROSITE" id="PS51421">
    <property type="entry name" value="RAS"/>
    <property type="match status" value="1"/>
</dbReference>
<dbReference type="InterPro" id="IPR027417">
    <property type="entry name" value="P-loop_NTPase"/>
</dbReference>
<dbReference type="Pfam" id="PF10601">
    <property type="entry name" value="zf-LITAF-like"/>
    <property type="match status" value="1"/>
</dbReference>
<dbReference type="SMART" id="SM00714">
    <property type="entry name" value="LITAF"/>
    <property type="match status" value="1"/>
</dbReference>
<feature type="compositionally biased region" description="Low complexity" evidence="4">
    <location>
        <begin position="1007"/>
        <end position="1026"/>
    </location>
</feature>
<protein>
    <submittedName>
        <fullName evidence="8">LITAF domain-containing protein</fullName>
    </submittedName>
</protein>
<feature type="transmembrane region" description="Helical" evidence="5">
    <location>
        <begin position="1246"/>
        <end position="1269"/>
    </location>
</feature>
<feature type="region of interest" description="Disordered" evidence="4">
    <location>
        <begin position="367"/>
        <end position="515"/>
    </location>
</feature>
<feature type="region of interest" description="Disordered" evidence="4">
    <location>
        <begin position="542"/>
        <end position="564"/>
    </location>
</feature>
<feature type="compositionally biased region" description="Basic and acidic residues" evidence="4">
    <location>
        <begin position="450"/>
        <end position="461"/>
    </location>
</feature>
<sequence>MRTKVHVVVLGPKKIGKTLLLKSLMSQHESSPCTSAAPTDDRYVPTVEDTFHVQFTDVRLGEQSQRAMLILFHDTAGIANFGNIELRKPYLQVADAFLLVYSVLDPSALSRMEALKKYLEREKVGTSKERKEVPIVVVGTNCEMPGKKVATESALHWANKEKVRLFEVSARDRSSTVELVQHLSERLFHSLKDSKFSLSRKLKPEKSNAQIPENGPDRLNKCSPAHRPARLHNFERFNPNYNLHLLLLPTPPPTKRESAKLLFEEHPMELQKQPVLATKEQLRLAELTQTGNDVTTAHDDIALQKRVKKVIELTRCTQSQAEVALIDGEGNVEDAVSRLLDNPEELVLWSQQGKNKKPKVATSLVASEFKVGQGTHGRRADSQRGRPRQDGMGQQNSGNGGQKQYQPVHSRSSTRSTQPKEPNGPSEGPKTRSERQGFKGQVRTFTGGAFRRERGTKDQSTKPDATNNGNEGAHKGDVQGWTKEGGTGNVGWGDSKGWDDEKKGGDGGDSGFSTVEASYAADTPGQNKDDEWKNGPRVFMPSSTAATVTETSPNNTAKSTSHWPVLDNFAPSEAVETIQQKPKTFAAVAAAKKPQPTTMMPTPEELISTSPSIVFQKESSIPKVSDEPVVEWSSSIDWGNSMSPQPAADRSEFTQHPPDQSASTSTSNIVFGTVPVHSMGTNVNQEYTDQLKSAIGLMTGSQHQIGSGITHQPASASNSCELAADYIQQHNHLQHMALNNTMEMDQSREKFGFHFNSAKGNENSWGHQQHISSPDRSVLKNSTGTMLSTMTSIPTTSSSVSVHFNATSQQAQAIEAHQRISNGATRSGNPLSFSDPASVNFPPSAGQPGGGSVVGHVIPSSFAVQPSDPTPAAHQQQQLHPQNKQMYTPSANPTMITAPPTMQQHLQQQQQQAQTIFHQTSAATAVPQFPNYNMPYMYSPVAAAPALPAPNTELDRFLIQQYGPPYSQLDLQMGAMSIGPATTLAHNHHRATLDSYMENKFGQQQQNVNQAGNNGPYQQSQQSQQQRGLVQSEQTAALLGGPPSHVGPPPGFGMPTAPAQPSYVQPANIHSLFQMPTYPHPYQHPQYMMSNANRLQTAQRPAQTSPPEGNVSNQRRGGTDSQGRFAALWQPHLQPKISLLHVAFGATNDRQRNFEMSHTPPPPYPGDVTDAMKVPFAAQSHQHQGGIPVYPPPPTFGASNVHVTLPTNVPIVVRARTAPFGPFPIEMDCPYCRNHIVTHTQQIPGALPWVIMAVCFVLGFFLLFIPWCLCCLPFCIDSCLDVLHTCPSCKRLIGRFSRL</sequence>
<feature type="compositionally biased region" description="Polar residues" evidence="4">
    <location>
        <begin position="635"/>
        <end position="644"/>
    </location>
</feature>
<reference evidence="8" key="1">
    <citation type="submission" date="2022-11" db="UniProtKB">
        <authorList>
            <consortium name="WormBaseParasite"/>
        </authorList>
    </citation>
    <scope>IDENTIFICATION</scope>
</reference>
<dbReference type="Gene3D" id="3.40.50.300">
    <property type="entry name" value="P-loop containing nucleotide triphosphate hydrolases"/>
    <property type="match status" value="1"/>
</dbReference>
<keyword evidence="3" id="KW-0342">GTP-binding</keyword>
<feature type="compositionally biased region" description="Polar residues" evidence="4">
    <location>
        <begin position="657"/>
        <end position="666"/>
    </location>
</feature>
<dbReference type="WBParaSite" id="Gr19_v10_g7809.t1">
    <property type="protein sequence ID" value="Gr19_v10_g7809.t1"/>
    <property type="gene ID" value="Gr19_v10_g7809"/>
</dbReference>
<feature type="compositionally biased region" description="Polar residues" evidence="4">
    <location>
        <begin position="542"/>
        <end position="562"/>
    </location>
</feature>
<evidence type="ECO:0000256" key="4">
    <source>
        <dbReference type="SAM" id="MobiDB-lite"/>
    </source>
</evidence>
<feature type="compositionally biased region" description="Low complexity" evidence="4">
    <location>
        <begin position="871"/>
        <end position="882"/>
    </location>
</feature>
<dbReference type="GO" id="GO:0043124">
    <property type="term" value="P:negative regulation of canonical NF-kappaB signal transduction"/>
    <property type="evidence" value="ECO:0007669"/>
    <property type="project" value="InterPro"/>
</dbReference>
<dbReference type="SUPFAM" id="SSF52540">
    <property type="entry name" value="P-loop containing nucleoside triphosphate hydrolases"/>
    <property type="match status" value="1"/>
</dbReference>
<keyword evidence="5" id="KW-1133">Transmembrane helix</keyword>
<dbReference type="GO" id="GO:0003924">
    <property type="term" value="F:GTPase activity"/>
    <property type="evidence" value="ECO:0007669"/>
    <property type="project" value="InterPro"/>
</dbReference>
<feature type="domain" description="LITAF" evidence="6">
    <location>
        <begin position="1209"/>
        <end position="1298"/>
    </location>
</feature>
<proteinExistence type="inferred from homology"/>
<feature type="compositionally biased region" description="Polar residues" evidence="4">
    <location>
        <begin position="823"/>
        <end position="837"/>
    </location>
</feature>
<name>A0A914I9A1_GLORO</name>
<feature type="compositionally biased region" description="Basic and acidic residues" evidence="4">
    <location>
        <begin position="378"/>
        <end position="389"/>
    </location>
</feature>
<dbReference type="GO" id="GO:0032794">
    <property type="term" value="F:GTPase activating protein binding"/>
    <property type="evidence" value="ECO:0007669"/>
    <property type="project" value="TreeGrafter"/>
</dbReference>
<evidence type="ECO:0000313" key="8">
    <source>
        <dbReference type="WBParaSite" id="Gr19_v10_g7809.t1"/>
    </source>
</evidence>
<dbReference type="InterPro" id="IPR009060">
    <property type="entry name" value="UBA-like_sf"/>
</dbReference>
<dbReference type="PRINTS" id="PR00449">
    <property type="entry name" value="RASTRNSFRMNG"/>
</dbReference>
<dbReference type="Pfam" id="PF00071">
    <property type="entry name" value="Ras"/>
    <property type="match status" value="1"/>
</dbReference>
<dbReference type="PROSITE" id="PS51419">
    <property type="entry name" value="RAB"/>
    <property type="match status" value="1"/>
</dbReference>
<dbReference type="SMART" id="SM00175">
    <property type="entry name" value="RAB"/>
    <property type="match status" value="1"/>
</dbReference>
<dbReference type="GO" id="GO:0005525">
    <property type="term" value="F:GTP binding"/>
    <property type="evidence" value="ECO:0007669"/>
    <property type="project" value="UniProtKB-KW"/>
</dbReference>
<dbReference type="InterPro" id="IPR042227">
    <property type="entry name" value="KBRS"/>
</dbReference>
<feature type="region of interest" description="Disordered" evidence="4">
    <location>
        <begin position="823"/>
        <end position="888"/>
    </location>
</feature>
<dbReference type="PANTHER" id="PTHR46152:SF3">
    <property type="entry name" value="NF-KAPPA-B INHIBITOR-INTERACTING RAS-LIKE PROTEIN"/>
    <property type="match status" value="1"/>
</dbReference>
<keyword evidence="2" id="KW-0547">Nucleotide-binding</keyword>
<comment type="similarity">
    <text evidence="1">Belongs to the small GTPase superfamily. Ras family. KappaB-Ras subfamily.</text>
</comment>
<feature type="region of interest" description="Disordered" evidence="4">
    <location>
        <begin position="1007"/>
        <end position="1061"/>
    </location>
</feature>
<evidence type="ECO:0000256" key="1">
    <source>
        <dbReference type="ARBA" id="ARBA00008094"/>
    </source>
</evidence>
<feature type="compositionally biased region" description="Basic and acidic residues" evidence="4">
    <location>
        <begin position="496"/>
        <end position="506"/>
    </location>
</feature>
<keyword evidence="5" id="KW-0812">Transmembrane</keyword>
<feature type="compositionally biased region" description="Polar residues" evidence="4">
    <location>
        <begin position="407"/>
        <end position="420"/>
    </location>
</feature>